<dbReference type="EMBL" id="FNAG01000015">
    <property type="protein sequence ID" value="SDE04313.1"/>
    <property type="molecule type" value="Genomic_DNA"/>
</dbReference>
<name>A0A1G6ZPJ2_9GAMM</name>
<reference evidence="2 3" key="1">
    <citation type="submission" date="2016-10" db="EMBL/GenBank/DDBJ databases">
        <authorList>
            <person name="de Groot N.N."/>
        </authorList>
    </citation>
    <scope>NUCLEOTIDE SEQUENCE [LARGE SCALE GENOMIC DNA]</scope>
    <source>
        <strain evidence="2 3">DSM 16957</strain>
    </source>
</reference>
<protein>
    <recommendedName>
        <fullName evidence="4">Integrating conjugative element membrane protein, PFL_4697 family</fullName>
    </recommendedName>
</protein>
<feature type="transmembrane region" description="Helical" evidence="1">
    <location>
        <begin position="7"/>
        <end position="27"/>
    </location>
</feature>
<evidence type="ECO:0000313" key="3">
    <source>
        <dbReference type="Proteomes" id="UP000199603"/>
    </source>
</evidence>
<accession>A0A1G6ZPJ2</accession>
<dbReference type="InterPro" id="IPR022266">
    <property type="entry name" value="DtrJ-like"/>
</dbReference>
<keyword evidence="3" id="KW-1185">Reference proteome</keyword>
<gene>
    <name evidence="2" type="ORF">SAMN04488509_11510</name>
</gene>
<dbReference type="AlphaFoldDB" id="A0A1G6ZPJ2"/>
<dbReference type="Pfam" id="PF14348">
    <property type="entry name" value="DtrJ-like"/>
    <property type="match status" value="1"/>
</dbReference>
<feature type="transmembrane region" description="Helical" evidence="1">
    <location>
        <begin position="117"/>
        <end position="139"/>
    </location>
</feature>
<evidence type="ECO:0000313" key="2">
    <source>
        <dbReference type="EMBL" id="SDE04313.1"/>
    </source>
</evidence>
<dbReference type="Proteomes" id="UP000199603">
    <property type="component" value="Unassembled WGS sequence"/>
</dbReference>
<evidence type="ECO:0008006" key="4">
    <source>
        <dbReference type="Google" id="ProtNLM"/>
    </source>
</evidence>
<dbReference type="OrthoDB" id="9128627at2"/>
<dbReference type="STRING" id="265719.SAMN04488509_11510"/>
<dbReference type="RefSeq" id="WP_091245238.1">
    <property type="nucleotide sequence ID" value="NZ_FNAG01000015.1"/>
</dbReference>
<organism evidence="2 3">
    <name type="scientific">Aquimonas voraii</name>
    <dbReference type="NCBI Taxonomy" id="265719"/>
    <lineage>
        <taxon>Bacteria</taxon>
        <taxon>Pseudomonadati</taxon>
        <taxon>Pseudomonadota</taxon>
        <taxon>Gammaproteobacteria</taxon>
        <taxon>Lysobacterales</taxon>
        <taxon>Lysobacteraceae</taxon>
        <taxon>Aquimonas</taxon>
    </lineage>
</organism>
<proteinExistence type="predicted"/>
<keyword evidence="1" id="KW-0472">Membrane</keyword>
<evidence type="ECO:0000256" key="1">
    <source>
        <dbReference type="SAM" id="Phobius"/>
    </source>
</evidence>
<keyword evidence="1" id="KW-0812">Transmembrane</keyword>
<keyword evidence="1" id="KW-1133">Transmembrane helix</keyword>
<sequence length="211" mass="23826">MASATKTWKVTTLIVMLHVIALLGFVGEEWLARSVERERQANASFFTPEVAGAAEARAQEWFKAAFVDTGVSSLVFGAMIPTQADADMVGMNRQFGSLFDWWEGRLRTWWTILYQSFLRISVAGLWFPYALFVAVPFLIDGWVRRKVKQTDFSLASPLKHRLSLYAVEILVVAYVVLLFLPIPLQPFFFPLLVLISSAALGKMVAEFQKRA</sequence>